<feature type="transmembrane region" description="Helical" evidence="6">
    <location>
        <begin position="138"/>
        <end position="160"/>
    </location>
</feature>
<feature type="transmembrane region" description="Helical" evidence="6">
    <location>
        <begin position="187"/>
        <end position="209"/>
    </location>
</feature>
<dbReference type="GO" id="GO:0016020">
    <property type="term" value="C:membrane"/>
    <property type="evidence" value="ECO:0007669"/>
    <property type="project" value="UniProtKB-SubCell"/>
</dbReference>
<evidence type="ECO:0000256" key="6">
    <source>
        <dbReference type="SAM" id="Phobius"/>
    </source>
</evidence>
<dbReference type="Pfam" id="PF25129">
    <property type="entry name" value="Pyr4-TMTC"/>
    <property type="match status" value="1"/>
</dbReference>
<keyword evidence="8" id="KW-1185">Reference proteome</keyword>
<keyword evidence="5 6" id="KW-0472">Membrane</keyword>
<feature type="transmembrane region" description="Helical" evidence="6">
    <location>
        <begin position="113"/>
        <end position="131"/>
    </location>
</feature>
<dbReference type="GO" id="GO:0016829">
    <property type="term" value="F:lyase activity"/>
    <property type="evidence" value="ECO:0007669"/>
    <property type="project" value="InterPro"/>
</dbReference>
<dbReference type="Proteomes" id="UP000326565">
    <property type="component" value="Unassembled WGS sequence"/>
</dbReference>
<proteinExistence type="inferred from homology"/>
<evidence type="ECO:0000256" key="5">
    <source>
        <dbReference type="ARBA" id="ARBA00023136"/>
    </source>
</evidence>
<dbReference type="PANTHER" id="PTHR42038:SF2">
    <property type="entry name" value="TERPENE CYCLASE AUSL"/>
    <property type="match status" value="1"/>
</dbReference>
<dbReference type="PANTHER" id="PTHR42038">
    <property type="match status" value="1"/>
</dbReference>
<evidence type="ECO:0000313" key="8">
    <source>
        <dbReference type="Proteomes" id="UP000326565"/>
    </source>
</evidence>
<sequence length="225" mass="25313">MDGFDLFKNPPDFQAWGTTSILLNFYTNTTWPIVYFGLVYRSIKDKSYGMSLIPQCLDIAWEITYGAIFSPSDFLVKLFFKFAFLSNGAVLYTTIKHGSREWDNAPLVKHNLALFYLVGIMTSILGHVYIAEEIGPTMGCFLSAIACQAILSVGCLGQLLTRGSTRGFSFALCEILARGFWLAGKTIVLWCAAIYLGFDLFYGVCFWYIRQGELQLQMAKEQKGK</sequence>
<comment type="similarity">
    <text evidence="2">Belongs to the paxB family.</text>
</comment>
<organism evidence="7 8">
    <name type="scientific">Aspergillus leporis</name>
    <dbReference type="NCBI Taxonomy" id="41062"/>
    <lineage>
        <taxon>Eukaryota</taxon>
        <taxon>Fungi</taxon>
        <taxon>Dikarya</taxon>
        <taxon>Ascomycota</taxon>
        <taxon>Pezizomycotina</taxon>
        <taxon>Eurotiomycetes</taxon>
        <taxon>Eurotiomycetidae</taxon>
        <taxon>Eurotiales</taxon>
        <taxon>Aspergillaceae</taxon>
        <taxon>Aspergillus</taxon>
        <taxon>Aspergillus subgen. Circumdati</taxon>
    </lineage>
</organism>
<evidence type="ECO:0000256" key="4">
    <source>
        <dbReference type="ARBA" id="ARBA00022989"/>
    </source>
</evidence>
<feature type="transmembrane region" description="Helical" evidence="6">
    <location>
        <begin position="74"/>
        <end position="93"/>
    </location>
</feature>
<dbReference type="InterPro" id="IPR039020">
    <property type="entry name" value="PaxB-like"/>
</dbReference>
<comment type="subcellular location">
    <subcellularLocation>
        <location evidence="1">Membrane</location>
        <topology evidence="1">Multi-pass membrane protein</topology>
    </subcellularLocation>
</comment>
<evidence type="ECO:0008006" key="9">
    <source>
        <dbReference type="Google" id="ProtNLM"/>
    </source>
</evidence>
<protein>
    <recommendedName>
        <fullName evidence="9">PQ loop repeat-domain-containing protein</fullName>
    </recommendedName>
</protein>
<evidence type="ECO:0000313" key="7">
    <source>
        <dbReference type="EMBL" id="KAB8078883.1"/>
    </source>
</evidence>
<feature type="transmembrane region" description="Helical" evidence="6">
    <location>
        <begin position="20"/>
        <end position="40"/>
    </location>
</feature>
<gene>
    <name evidence="7" type="ORF">BDV29DRAFT_187564</name>
</gene>
<keyword evidence="3 6" id="KW-0812">Transmembrane</keyword>
<reference evidence="7 8" key="1">
    <citation type="submission" date="2019-04" db="EMBL/GenBank/DDBJ databases">
        <title>Friends and foes A comparative genomics study of 23 Aspergillus species from section Flavi.</title>
        <authorList>
            <consortium name="DOE Joint Genome Institute"/>
            <person name="Kjaerbolling I."/>
            <person name="Vesth T."/>
            <person name="Frisvad J.C."/>
            <person name="Nybo J.L."/>
            <person name="Theobald S."/>
            <person name="Kildgaard S."/>
            <person name="Isbrandt T."/>
            <person name="Kuo A."/>
            <person name="Sato A."/>
            <person name="Lyhne E.K."/>
            <person name="Kogle M.E."/>
            <person name="Wiebenga A."/>
            <person name="Kun R.S."/>
            <person name="Lubbers R.J."/>
            <person name="Makela M.R."/>
            <person name="Barry K."/>
            <person name="Chovatia M."/>
            <person name="Clum A."/>
            <person name="Daum C."/>
            <person name="Haridas S."/>
            <person name="He G."/>
            <person name="LaButti K."/>
            <person name="Lipzen A."/>
            <person name="Mondo S."/>
            <person name="Riley R."/>
            <person name="Salamov A."/>
            <person name="Simmons B.A."/>
            <person name="Magnuson J.K."/>
            <person name="Henrissat B."/>
            <person name="Mortensen U.H."/>
            <person name="Larsen T.O."/>
            <person name="Devries R.P."/>
            <person name="Grigoriev I.V."/>
            <person name="Machida M."/>
            <person name="Baker S.E."/>
            <person name="Andersen M.R."/>
        </authorList>
    </citation>
    <scope>NUCLEOTIDE SEQUENCE [LARGE SCALE GENOMIC DNA]</scope>
    <source>
        <strain evidence="7 8">CBS 151.66</strain>
    </source>
</reference>
<dbReference type="OrthoDB" id="5294024at2759"/>
<evidence type="ECO:0000256" key="1">
    <source>
        <dbReference type="ARBA" id="ARBA00004141"/>
    </source>
</evidence>
<dbReference type="EMBL" id="ML732154">
    <property type="protein sequence ID" value="KAB8078883.1"/>
    <property type="molecule type" value="Genomic_DNA"/>
</dbReference>
<keyword evidence="4 6" id="KW-1133">Transmembrane helix</keyword>
<dbReference type="AlphaFoldDB" id="A0A5N5XDN5"/>
<name>A0A5N5XDN5_9EURO</name>
<evidence type="ECO:0000256" key="3">
    <source>
        <dbReference type="ARBA" id="ARBA00022692"/>
    </source>
</evidence>
<evidence type="ECO:0000256" key="2">
    <source>
        <dbReference type="ARBA" id="ARBA00006757"/>
    </source>
</evidence>
<accession>A0A5N5XDN5</accession>